<accession>Q2VZW8</accession>
<dbReference type="EMBL" id="AP007255">
    <property type="protein sequence ID" value="BAE52857.1"/>
    <property type="molecule type" value="Genomic_DNA"/>
</dbReference>
<evidence type="ECO:0000313" key="1">
    <source>
        <dbReference type="EMBL" id="BAE52857.1"/>
    </source>
</evidence>
<organism evidence="1 2">
    <name type="scientific">Paramagnetospirillum magneticum (strain ATCC 700264 / AMB-1)</name>
    <name type="common">Magnetospirillum magneticum</name>
    <dbReference type="NCBI Taxonomy" id="342108"/>
    <lineage>
        <taxon>Bacteria</taxon>
        <taxon>Pseudomonadati</taxon>
        <taxon>Pseudomonadota</taxon>
        <taxon>Alphaproteobacteria</taxon>
        <taxon>Rhodospirillales</taxon>
        <taxon>Magnetospirillaceae</taxon>
        <taxon>Paramagnetospirillum</taxon>
    </lineage>
</organism>
<keyword evidence="2" id="KW-1185">Reference proteome</keyword>
<dbReference type="RefSeq" id="WP_011386404.1">
    <property type="nucleotide sequence ID" value="NC_007626.1"/>
</dbReference>
<evidence type="ECO:0000313" key="2">
    <source>
        <dbReference type="Proteomes" id="UP000007058"/>
    </source>
</evidence>
<proteinExistence type="predicted"/>
<protein>
    <submittedName>
        <fullName evidence="1">Uncharacterized protein</fullName>
    </submittedName>
</protein>
<dbReference type="KEGG" id="mag:amb4053"/>
<dbReference type="HOGENOM" id="CLU_2844676_0_0_5"/>
<name>Q2VZW8_PARM1</name>
<dbReference type="STRING" id="342108.amb4053"/>
<dbReference type="Proteomes" id="UP000007058">
    <property type="component" value="Chromosome"/>
</dbReference>
<sequence length="65" mass="6966">MNNPESLLVRIDGASTFLTRNTDGSASFIDNAGQVVAIPSTPELTKLLDTLPRGSGIVRTDHIDR</sequence>
<reference evidence="1 2" key="1">
    <citation type="journal article" date="2005" name="DNA Res.">
        <title>Complete genome sequence of the facultative anaerobic magnetotactic bacterium Magnetospirillum sp. strain AMB-1.</title>
        <authorList>
            <person name="Matsunaga T."/>
            <person name="Okamura Y."/>
            <person name="Fukuda Y."/>
            <person name="Wahyudi A.T."/>
            <person name="Murase Y."/>
            <person name="Takeyama H."/>
        </authorList>
    </citation>
    <scope>NUCLEOTIDE SEQUENCE [LARGE SCALE GENOMIC DNA]</scope>
    <source>
        <strain evidence="2">ATCC 700264 / AMB-1</strain>
    </source>
</reference>
<gene>
    <name evidence="1" type="ordered locus">amb4053</name>
</gene>
<dbReference type="AlphaFoldDB" id="Q2VZW8"/>